<proteinExistence type="predicted"/>
<keyword evidence="4" id="KW-0539">Nucleus</keyword>
<reference evidence="6 7" key="1">
    <citation type="submission" date="2024-02" db="EMBL/GenBank/DDBJ databases">
        <authorList>
            <person name="Daric V."/>
            <person name="Darras S."/>
        </authorList>
    </citation>
    <scope>NUCLEOTIDE SEQUENCE [LARGE SCALE GENOMIC DNA]</scope>
</reference>
<evidence type="ECO:0000256" key="1">
    <source>
        <dbReference type="ARBA" id="ARBA00004123"/>
    </source>
</evidence>
<dbReference type="PANTHER" id="PTHR31661">
    <property type="entry name" value="SIMILAR TO CDNA SEQUENCE BC052040"/>
    <property type="match status" value="1"/>
</dbReference>
<dbReference type="PANTHER" id="PTHR31661:SF1">
    <property type="entry name" value="CDAN1-INTERACTING NUCLEASE 1"/>
    <property type="match status" value="1"/>
</dbReference>
<sequence length="286" mass="32985">MIVKLIASLPSSLNDTFNIVQEKFGLCFGTDTLLSICLIAHQQHTKKTIFEKTKDEYVDLYYNQYLQRITMQDTAQSVLLDLSVEVDLPPALMARLVLKKYLTQKSYECSHESLNVKTELSRMMKNPYAIPDPQLSRNVRQCIVHDIGYGPVTDCIRHMVGLEYEEKLVNCVKALKIPYQDETELRSIGYDKTPDIKLQIPIAVNNKVVCWIESKASFGTPETHKQYLNDQYYSYWNRFGPGLVIYWFGFVDELAVELEQKGIFVMDNFPSMSTISRVDPDRLQTP</sequence>
<name>A0ABP0H4I2_CLALP</name>
<comment type="caution">
    <text evidence="6">The sequence shown here is derived from an EMBL/GenBank/DDBJ whole genome shotgun (WGS) entry which is preliminary data.</text>
</comment>
<evidence type="ECO:0000313" key="6">
    <source>
        <dbReference type="EMBL" id="CAK8697924.1"/>
    </source>
</evidence>
<comment type="subcellular location">
    <subcellularLocation>
        <location evidence="2">Cytoplasm</location>
    </subcellularLocation>
    <subcellularLocation>
        <location evidence="1">Nucleus</location>
    </subcellularLocation>
</comment>
<keyword evidence="3" id="KW-0963">Cytoplasm</keyword>
<protein>
    <recommendedName>
        <fullName evidence="5">CDAN1-interacting nuclease 1</fullName>
    </recommendedName>
</protein>
<evidence type="ECO:0000256" key="2">
    <source>
        <dbReference type="ARBA" id="ARBA00004496"/>
    </source>
</evidence>
<evidence type="ECO:0000313" key="7">
    <source>
        <dbReference type="Proteomes" id="UP001642483"/>
    </source>
</evidence>
<keyword evidence="7" id="KW-1185">Reference proteome</keyword>
<dbReference type="Proteomes" id="UP001642483">
    <property type="component" value="Unassembled WGS sequence"/>
</dbReference>
<dbReference type="Pfam" id="PF14811">
    <property type="entry name" value="TPD"/>
    <property type="match status" value="1"/>
</dbReference>
<evidence type="ECO:0000256" key="5">
    <source>
        <dbReference type="ARBA" id="ARBA00023480"/>
    </source>
</evidence>
<gene>
    <name evidence="6" type="ORF">CVLEPA_LOCUS31407</name>
</gene>
<accession>A0ABP0H4I2</accession>
<evidence type="ECO:0000256" key="3">
    <source>
        <dbReference type="ARBA" id="ARBA00022490"/>
    </source>
</evidence>
<organism evidence="6 7">
    <name type="scientific">Clavelina lepadiformis</name>
    <name type="common">Light-bulb sea squirt</name>
    <name type="synonym">Ascidia lepadiformis</name>
    <dbReference type="NCBI Taxonomy" id="159417"/>
    <lineage>
        <taxon>Eukaryota</taxon>
        <taxon>Metazoa</taxon>
        <taxon>Chordata</taxon>
        <taxon>Tunicata</taxon>
        <taxon>Ascidiacea</taxon>
        <taxon>Aplousobranchia</taxon>
        <taxon>Clavelinidae</taxon>
        <taxon>Clavelina</taxon>
    </lineage>
</organism>
<dbReference type="InterPro" id="IPR029404">
    <property type="entry name" value="CDIN1"/>
</dbReference>
<dbReference type="EMBL" id="CAWYQH010000174">
    <property type="protein sequence ID" value="CAK8697924.1"/>
    <property type="molecule type" value="Genomic_DNA"/>
</dbReference>
<evidence type="ECO:0000256" key="4">
    <source>
        <dbReference type="ARBA" id="ARBA00023242"/>
    </source>
</evidence>